<dbReference type="GO" id="GO:0000245">
    <property type="term" value="P:spliceosomal complex assembly"/>
    <property type="evidence" value="ECO:0007669"/>
    <property type="project" value="InterPro"/>
</dbReference>
<evidence type="ECO:0000256" key="6">
    <source>
        <dbReference type="ARBA" id="ARBA00022833"/>
    </source>
</evidence>
<feature type="signal peptide" evidence="11">
    <location>
        <begin position="1"/>
        <end position="23"/>
    </location>
</feature>
<organism evidence="14 15">
    <name type="scientific">Artemisia annua</name>
    <name type="common">Sweet wormwood</name>
    <dbReference type="NCBI Taxonomy" id="35608"/>
    <lineage>
        <taxon>Eukaryota</taxon>
        <taxon>Viridiplantae</taxon>
        <taxon>Streptophyta</taxon>
        <taxon>Embryophyta</taxon>
        <taxon>Tracheophyta</taxon>
        <taxon>Spermatophyta</taxon>
        <taxon>Magnoliopsida</taxon>
        <taxon>eudicotyledons</taxon>
        <taxon>Gunneridae</taxon>
        <taxon>Pentapetalae</taxon>
        <taxon>asterids</taxon>
        <taxon>campanulids</taxon>
        <taxon>Asterales</taxon>
        <taxon>Asteraceae</taxon>
        <taxon>Asteroideae</taxon>
        <taxon>Anthemideae</taxon>
        <taxon>Artemisiinae</taxon>
        <taxon>Artemisia</taxon>
    </lineage>
</organism>
<gene>
    <name evidence="14" type="ORF">CTI12_AA254790</name>
</gene>
<dbReference type="InterPro" id="IPR001607">
    <property type="entry name" value="Znf_UBP"/>
</dbReference>
<dbReference type="Proteomes" id="UP000245207">
    <property type="component" value="Unassembled WGS sequence"/>
</dbReference>
<feature type="domain" description="USP" evidence="12">
    <location>
        <begin position="109"/>
        <end position="410"/>
    </location>
</feature>
<feature type="compositionally biased region" description="Polar residues" evidence="10">
    <location>
        <begin position="450"/>
        <end position="461"/>
    </location>
</feature>
<feature type="domain" description="UBP-type" evidence="13">
    <location>
        <begin position="1"/>
        <end position="88"/>
    </location>
</feature>
<evidence type="ECO:0000256" key="1">
    <source>
        <dbReference type="ARBA" id="ARBA00004123"/>
    </source>
</evidence>
<keyword evidence="5 9" id="KW-0863">Zinc-finger</keyword>
<feature type="region of interest" description="Disordered" evidence="10">
    <location>
        <begin position="448"/>
        <end position="476"/>
    </location>
</feature>
<dbReference type="PROSITE" id="PS50271">
    <property type="entry name" value="ZF_UBP"/>
    <property type="match status" value="1"/>
</dbReference>
<dbReference type="AlphaFoldDB" id="A0A2U1NKZ5"/>
<dbReference type="EMBL" id="PKPP01002616">
    <property type="protein sequence ID" value="PWA74130.1"/>
    <property type="molecule type" value="Genomic_DNA"/>
</dbReference>
<dbReference type="CDD" id="cd02669">
    <property type="entry name" value="Peptidase_C19M"/>
    <property type="match status" value="1"/>
</dbReference>
<evidence type="ECO:0000259" key="13">
    <source>
        <dbReference type="PROSITE" id="PS50271"/>
    </source>
</evidence>
<evidence type="ECO:0000313" key="15">
    <source>
        <dbReference type="Proteomes" id="UP000245207"/>
    </source>
</evidence>
<dbReference type="GO" id="GO:0005681">
    <property type="term" value="C:spliceosomal complex"/>
    <property type="evidence" value="ECO:0007669"/>
    <property type="project" value="UniProtKB-KW"/>
</dbReference>
<keyword evidence="15" id="KW-1185">Reference proteome</keyword>
<dbReference type="Gene3D" id="3.30.40.10">
    <property type="entry name" value="Zinc/RING finger domain, C3HC4 (zinc finger)"/>
    <property type="match status" value="1"/>
</dbReference>
<evidence type="ECO:0000313" key="14">
    <source>
        <dbReference type="EMBL" id="PWA74130.1"/>
    </source>
</evidence>
<protein>
    <submittedName>
        <fullName evidence="14">U4/U6.U5 tri-snRNP-associated protein 2</fullName>
    </submittedName>
</protein>
<reference evidence="14 15" key="1">
    <citation type="journal article" date="2018" name="Mol. Plant">
        <title>The genome of Artemisia annua provides insight into the evolution of Asteraceae family and artemisinin biosynthesis.</title>
        <authorList>
            <person name="Shen Q."/>
            <person name="Zhang L."/>
            <person name="Liao Z."/>
            <person name="Wang S."/>
            <person name="Yan T."/>
            <person name="Shi P."/>
            <person name="Liu M."/>
            <person name="Fu X."/>
            <person name="Pan Q."/>
            <person name="Wang Y."/>
            <person name="Lv Z."/>
            <person name="Lu X."/>
            <person name="Zhang F."/>
            <person name="Jiang W."/>
            <person name="Ma Y."/>
            <person name="Chen M."/>
            <person name="Hao X."/>
            <person name="Li L."/>
            <person name="Tang Y."/>
            <person name="Lv G."/>
            <person name="Zhou Y."/>
            <person name="Sun X."/>
            <person name="Brodelius P.E."/>
            <person name="Rose J.K.C."/>
            <person name="Tang K."/>
        </authorList>
    </citation>
    <scope>NUCLEOTIDE SEQUENCE [LARGE SCALE GENOMIC DNA]</scope>
    <source>
        <strain evidence="15">cv. Huhao1</strain>
        <tissue evidence="14">Leaf</tissue>
    </source>
</reference>
<evidence type="ECO:0000256" key="8">
    <source>
        <dbReference type="ARBA" id="ARBA00023242"/>
    </source>
</evidence>
<dbReference type="GO" id="GO:0016579">
    <property type="term" value="P:protein deubiquitination"/>
    <property type="evidence" value="ECO:0007669"/>
    <property type="project" value="InterPro"/>
</dbReference>
<dbReference type="PROSITE" id="PS50235">
    <property type="entry name" value="USP_3"/>
    <property type="match status" value="1"/>
</dbReference>
<keyword evidence="3" id="KW-0479">Metal-binding</keyword>
<dbReference type="Gene3D" id="3.90.70.10">
    <property type="entry name" value="Cysteine proteinases"/>
    <property type="match status" value="1"/>
</dbReference>
<evidence type="ECO:0000256" key="5">
    <source>
        <dbReference type="ARBA" id="ARBA00022771"/>
    </source>
</evidence>
<dbReference type="InterPro" id="IPR013083">
    <property type="entry name" value="Znf_RING/FYVE/PHD"/>
</dbReference>
<dbReference type="InterPro" id="IPR001394">
    <property type="entry name" value="Peptidase_C19_UCH"/>
</dbReference>
<evidence type="ECO:0000256" key="9">
    <source>
        <dbReference type="PROSITE-ProRule" id="PRU00502"/>
    </source>
</evidence>
<keyword evidence="11" id="KW-0732">Signal</keyword>
<dbReference type="OrthoDB" id="10263353at2759"/>
<dbReference type="Pfam" id="PF00443">
    <property type="entry name" value="UCH"/>
    <property type="match status" value="1"/>
</dbReference>
<accession>A0A2U1NKZ5</accession>
<dbReference type="InterPro" id="IPR033809">
    <property type="entry name" value="USP39"/>
</dbReference>
<dbReference type="InterPro" id="IPR028889">
    <property type="entry name" value="USP"/>
</dbReference>
<evidence type="ECO:0000256" key="11">
    <source>
        <dbReference type="SAM" id="SignalP"/>
    </source>
</evidence>
<name>A0A2U1NKZ5_ARTAN</name>
<evidence type="ECO:0000259" key="12">
    <source>
        <dbReference type="PROSITE" id="PS50235"/>
    </source>
</evidence>
<keyword evidence="6" id="KW-0862">Zinc</keyword>
<dbReference type="InterPro" id="IPR050185">
    <property type="entry name" value="Ub_carboxyl-term_hydrolase"/>
</dbReference>
<keyword evidence="4" id="KW-0747">Spliceosome</keyword>
<keyword evidence="7" id="KW-0508">mRNA splicing</keyword>
<keyword evidence="8" id="KW-0539">Nucleus</keyword>
<feature type="chain" id="PRO_5015606486" evidence="11">
    <location>
        <begin position="24"/>
        <end position="476"/>
    </location>
</feature>
<comment type="caution">
    <text evidence="14">The sequence shown here is derived from an EMBL/GenBank/DDBJ whole genome shotgun (WGS) entry which is preliminary data.</text>
</comment>
<dbReference type="STRING" id="35608.A0A2U1NKZ5"/>
<dbReference type="GO" id="GO:0008270">
    <property type="term" value="F:zinc ion binding"/>
    <property type="evidence" value="ECO:0007669"/>
    <property type="project" value="UniProtKB-KW"/>
</dbReference>
<dbReference type="InterPro" id="IPR038765">
    <property type="entry name" value="Papain-like_cys_pep_sf"/>
</dbReference>
<proteinExistence type="predicted"/>
<dbReference type="PANTHER" id="PTHR21646">
    <property type="entry name" value="UBIQUITIN CARBOXYL-TERMINAL HYDROLASE"/>
    <property type="match status" value="1"/>
</dbReference>
<evidence type="ECO:0000256" key="3">
    <source>
        <dbReference type="ARBA" id="ARBA00022723"/>
    </source>
</evidence>
<dbReference type="SUPFAM" id="SSF57850">
    <property type="entry name" value="RING/U-box"/>
    <property type="match status" value="1"/>
</dbReference>
<keyword evidence="2" id="KW-0507">mRNA processing</keyword>
<evidence type="ECO:0000256" key="4">
    <source>
        <dbReference type="ARBA" id="ARBA00022728"/>
    </source>
</evidence>
<dbReference type="GO" id="GO:0004843">
    <property type="term" value="F:cysteine-type deubiquitinase activity"/>
    <property type="evidence" value="ECO:0007669"/>
    <property type="project" value="InterPro"/>
</dbReference>
<dbReference type="SUPFAM" id="SSF54001">
    <property type="entry name" value="Cysteine proteinases"/>
    <property type="match status" value="1"/>
</dbReference>
<evidence type="ECO:0000256" key="10">
    <source>
        <dbReference type="SAM" id="MobiDB-lite"/>
    </source>
</evidence>
<dbReference type="SMART" id="SM00290">
    <property type="entry name" value="ZnF_UBP"/>
    <property type="match status" value="1"/>
</dbReference>
<sequence>MRKFISSSNTVFLVLVYMKTVEACLVCGKYFHGRGLDSHAYKHSLDADHRVYINLGTEKIYCLPENYEINDPSLDDIRHVLNPRFSLDQVLQLDDRNMLDGSDYRRGIMGLNNLKGTDFVNVVIQSLTRVTPLRNFFLIHENYKDCKSLLVQRFGELTRKIWRNARKFKGQVSPREFMQVVTDASNNRFCIGVQSDPADFMSWFLKTLHTELISCSKAKTTSSIIHECFQGELAVVKDTHDRDGVKANNMVNAETSRMPFLMLGLDLPPLLLSKDAIPQVSLFNILQKIDGMRYHVTRLPKYLILHLRRFTKNDFFVEKNTTLVNFPVKNLDLKDHMTLPTPKEEERLCSKYDLIANVVHDGKPDDGTYKAFVRRKSEESWYLMQDLHVAETQPQMVALSETYLQIYEQQLEWMFMAVNFLCGLYSKLKCLEPKCLANLSVGGMRFSGRDLNSNPTNNKFGTSPPKDRTRISRMIT</sequence>
<evidence type="ECO:0000256" key="7">
    <source>
        <dbReference type="ARBA" id="ARBA00023187"/>
    </source>
</evidence>
<dbReference type="Pfam" id="PF02148">
    <property type="entry name" value="zf-UBP"/>
    <property type="match status" value="1"/>
</dbReference>
<dbReference type="PANTHER" id="PTHR21646:SF16">
    <property type="entry name" value="U4_U6.U5 TRI-SNRNP-ASSOCIATED PROTEIN 2"/>
    <property type="match status" value="1"/>
</dbReference>
<evidence type="ECO:0000256" key="2">
    <source>
        <dbReference type="ARBA" id="ARBA00022664"/>
    </source>
</evidence>
<comment type="subcellular location">
    <subcellularLocation>
        <location evidence="1">Nucleus</location>
    </subcellularLocation>
</comment>